<keyword evidence="2" id="KW-1185">Reference proteome</keyword>
<dbReference type="Proteomes" id="UP001321766">
    <property type="component" value="Chromosome"/>
</dbReference>
<evidence type="ECO:0008006" key="3">
    <source>
        <dbReference type="Google" id="ProtNLM"/>
    </source>
</evidence>
<proteinExistence type="predicted"/>
<name>A0ABN6SDZ5_9BIFI</name>
<reference evidence="1 2" key="1">
    <citation type="journal article" date="2023" name="Microbiol. Spectr.">
        <title>Symbiosis of Carpenter Bees with Uncharacterized Lactic Acid Bacteria Showing NAD Auxotrophy.</title>
        <authorList>
            <person name="Kawasaki S."/>
            <person name="Ozawa K."/>
            <person name="Mori T."/>
            <person name="Yamamoto A."/>
            <person name="Ito M."/>
            <person name="Ohkuma M."/>
            <person name="Sakamoto M."/>
            <person name="Matsutani M."/>
        </authorList>
    </citation>
    <scope>NUCLEOTIDE SEQUENCE [LARGE SCALE GENOMIC DNA]</scope>
    <source>
        <strain evidence="1 2">Kim37-2</strain>
    </source>
</reference>
<evidence type="ECO:0000313" key="2">
    <source>
        <dbReference type="Proteomes" id="UP001321766"/>
    </source>
</evidence>
<organism evidence="1 2">
    <name type="scientific">Bombiscardovia nodaiensis</name>
    <dbReference type="NCBI Taxonomy" id="2932181"/>
    <lineage>
        <taxon>Bacteria</taxon>
        <taxon>Bacillati</taxon>
        <taxon>Actinomycetota</taxon>
        <taxon>Actinomycetes</taxon>
        <taxon>Bifidobacteriales</taxon>
        <taxon>Bifidobacteriaceae</taxon>
        <taxon>Bombiscardovia</taxon>
    </lineage>
</organism>
<dbReference type="EMBL" id="AP026798">
    <property type="protein sequence ID" value="BDR53356.1"/>
    <property type="molecule type" value="Genomic_DNA"/>
</dbReference>
<accession>A0ABN6SDZ5</accession>
<sequence>MKYVSGLQALNLGDRRETPGDWHHGAMDWNNLYLLDTATSPFDS</sequence>
<evidence type="ECO:0000313" key="1">
    <source>
        <dbReference type="EMBL" id="BDR53356.1"/>
    </source>
</evidence>
<protein>
    <recommendedName>
        <fullName evidence="3">MBL fold metallo-hydrolase</fullName>
    </recommendedName>
</protein>
<gene>
    <name evidence="1" type="ORF">KIM372_12630</name>
</gene>